<keyword evidence="2" id="KW-1185">Reference proteome</keyword>
<proteinExistence type="predicted"/>
<sequence>MSFYLNNETGEITWLNIVAVLVISQKIVKKHPKQVVKVVKIVAVILKMIRNAPLKQVKKAVNKAMAAAANRVTNFSLIN</sequence>
<reference evidence="1 2" key="1">
    <citation type="submission" date="2021-12" db="EMBL/GenBank/DDBJ databases">
        <title>Complete genome sequence of Phytobacter diazotrophicus TA9734.</title>
        <authorList>
            <person name="Kubota H."/>
            <person name="Nakayama Y."/>
            <person name="Ariyoshi T."/>
        </authorList>
    </citation>
    <scope>NUCLEOTIDE SEQUENCE [LARGE SCALE GENOMIC DNA]</scope>
    <source>
        <strain evidence="1 2">TA9734</strain>
    </source>
</reference>
<protein>
    <submittedName>
        <fullName evidence="1">Uncharacterized protein</fullName>
    </submittedName>
</protein>
<organism evidence="1 2">
    <name type="scientific">Phytobacter diazotrophicus</name>
    <dbReference type="NCBI Taxonomy" id="395631"/>
    <lineage>
        <taxon>Bacteria</taxon>
        <taxon>Pseudomonadati</taxon>
        <taxon>Pseudomonadota</taxon>
        <taxon>Gammaproteobacteria</taxon>
        <taxon>Enterobacterales</taxon>
        <taxon>Enterobacteriaceae</taxon>
        <taxon>Phytobacter</taxon>
    </lineage>
</organism>
<dbReference type="EMBL" id="AP025334">
    <property type="protein sequence ID" value="BDD51522.1"/>
    <property type="molecule type" value="Genomic_DNA"/>
</dbReference>
<dbReference type="Proteomes" id="UP001320460">
    <property type="component" value="Chromosome"/>
</dbReference>
<evidence type="ECO:0000313" key="2">
    <source>
        <dbReference type="Proteomes" id="UP001320460"/>
    </source>
</evidence>
<accession>A0ABM7VWF4</accession>
<name>A0ABM7VWF4_9ENTR</name>
<evidence type="ECO:0000313" key="1">
    <source>
        <dbReference type="EMBL" id="BDD51522.1"/>
    </source>
</evidence>
<gene>
    <name evidence="1" type="ORF">PDTA9734_30090</name>
</gene>